<name>A0A7X6H1T3_9RHOB</name>
<accession>A0A7X6H1T3</accession>
<dbReference type="RefSeq" id="WP_168623629.1">
    <property type="nucleotide sequence ID" value="NZ_JAAZQQ010000003.1"/>
</dbReference>
<dbReference type="EMBL" id="JAAZQQ010000003">
    <property type="protein sequence ID" value="NKX45251.1"/>
    <property type="molecule type" value="Genomic_DNA"/>
</dbReference>
<keyword evidence="3" id="KW-1185">Reference proteome</keyword>
<reference evidence="2 3" key="1">
    <citation type="submission" date="2020-04" db="EMBL/GenBank/DDBJ databases">
        <authorList>
            <person name="Yoon J."/>
        </authorList>
    </citation>
    <scope>NUCLEOTIDE SEQUENCE [LARGE SCALE GENOMIC DNA]</scope>
    <source>
        <strain evidence="2 3">KMU-115</strain>
    </source>
</reference>
<proteinExistence type="predicted"/>
<sequence>MTIAAVVLFLLGFAASWVAGRYVATGAAALQGGAIGVCGVAALLFGMPQVWEDSLIWALVALLVYGLIGALIFRSGQAARERAK</sequence>
<gene>
    <name evidence="2" type="ORF">HCU73_11655</name>
</gene>
<comment type="caution">
    <text evidence="2">The sequence shown here is derived from an EMBL/GenBank/DDBJ whole genome shotgun (WGS) entry which is preliminary data.</text>
</comment>
<keyword evidence="1" id="KW-1133">Transmembrane helix</keyword>
<dbReference type="Proteomes" id="UP000526408">
    <property type="component" value="Unassembled WGS sequence"/>
</dbReference>
<keyword evidence="1" id="KW-0472">Membrane</keyword>
<evidence type="ECO:0000313" key="3">
    <source>
        <dbReference type="Proteomes" id="UP000526408"/>
    </source>
</evidence>
<feature type="transmembrane region" description="Helical" evidence="1">
    <location>
        <begin position="56"/>
        <end position="74"/>
    </location>
</feature>
<keyword evidence="1" id="KW-0812">Transmembrane</keyword>
<dbReference type="AlphaFoldDB" id="A0A7X6H1T3"/>
<protein>
    <submittedName>
        <fullName evidence="2">Uncharacterized protein</fullName>
    </submittedName>
</protein>
<evidence type="ECO:0000313" key="2">
    <source>
        <dbReference type="EMBL" id="NKX45251.1"/>
    </source>
</evidence>
<organism evidence="2 3">
    <name type="scientific">Roseicyclus persicicus</name>
    <dbReference type="NCBI Taxonomy" id="2650661"/>
    <lineage>
        <taxon>Bacteria</taxon>
        <taxon>Pseudomonadati</taxon>
        <taxon>Pseudomonadota</taxon>
        <taxon>Alphaproteobacteria</taxon>
        <taxon>Rhodobacterales</taxon>
        <taxon>Roseobacteraceae</taxon>
        <taxon>Roseicyclus</taxon>
    </lineage>
</organism>
<evidence type="ECO:0000256" key="1">
    <source>
        <dbReference type="SAM" id="Phobius"/>
    </source>
</evidence>